<sequence length="245" mass="27386">MSPDLFEVLKFTLKARRMTYASLAARLHLSEPTVKRIFAERDCKMSRLDEICAVLGLTLEDLVAEAARIEVQPTDLSRQVEARLADDRPAFHLFLLLLDGMTADTVQAHYALSDTALFDIARRLETLGLVDVLPGGALRLRVQAPVRFRRDGPLHRGLMDLNMAFLRATFLRPDGPQSAFGTQTRQVSGATARHMVSRLRDLEAELSDLARRDQLTHAPDALHTYKLTTAWAPISFVDLLALDTP</sequence>
<feature type="domain" description="HTH cro/C1-type" evidence="1">
    <location>
        <begin position="9"/>
        <end position="62"/>
    </location>
</feature>
<dbReference type="PROSITE" id="PS50943">
    <property type="entry name" value="HTH_CROC1"/>
    <property type="match status" value="1"/>
</dbReference>
<gene>
    <name evidence="2" type="ORF">JANAI62_05770</name>
</gene>
<reference evidence="2 3" key="1">
    <citation type="submission" date="2021-05" db="EMBL/GenBank/DDBJ databases">
        <title>Bacteria Genome sequencing.</title>
        <authorList>
            <person name="Takabe Y."/>
            <person name="Nakajima Y."/>
            <person name="Suzuki S."/>
            <person name="Shiozaki T."/>
        </authorList>
    </citation>
    <scope>NUCLEOTIDE SEQUENCE [LARGE SCALE GENOMIC DNA]</scope>
    <source>
        <strain evidence="2 3">AI_62</strain>
    </source>
</reference>
<dbReference type="RefSeq" id="WP_220747460.1">
    <property type="nucleotide sequence ID" value="NZ_BPFH01000001.1"/>
</dbReference>
<accession>A0ABQ4NHR8</accession>
<dbReference type="Gene3D" id="1.10.260.40">
    <property type="entry name" value="lambda repressor-like DNA-binding domains"/>
    <property type="match status" value="1"/>
</dbReference>
<evidence type="ECO:0000313" key="2">
    <source>
        <dbReference type="EMBL" id="GIT93954.1"/>
    </source>
</evidence>
<dbReference type="InterPro" id="IPR010982">
    <property type="entry name" value="Lambda_DNA-bd_dom_sf"/>
</dbReference>
<evidence type="ECO:0000259" key="1">
    <source>
        <dbReference type="PROSITE" id="PS50943"/>
    </source>
</evidence>
<protein>
    <submittedName>
        <fullName evidence="2">Transcriptional regulator</fullName>
    </submittedName>
</protein>
<name>A0ABQ4NHR8_9RHOB</name>
<dbReference type="InterPro" id="IPR001387">
    <property type="entry name" value="Cro/C1-type_HTH"/>
</dbReference>
<dbReference type="Proteomes" id="UP000786693">
    <property type="component" value="Unassembled WGS sequence"/>
</dbReference>
<organism evidence="2 3">
    <name type="scientific">Jannaschia pagri</name>
    <dbReference type="NCBI Taxonomy" id="2829797"/>
    <lineage>
        <taxon>Bacteria</taxon>
        <taxon>Pseudomonadati</taxon>
        <taxon>Pseudomonadota</taxon>
        <taxon>Alphaproteobacteria</taxon>
        <taxon>Rhodobacterales</taxon>
        <taxon>Roseobacteraceae</taxon>
        <taxon>Jannaschia</taxon>
    </lineage>
</organism>
<evidence type="ECO:0000313" key="3">
    <source>
        <dbReference type="Proteomes" id="UP000786693"/>
    </source>
</evidence>
<dbReference type="SMART" id="SM00530">
    <property type="entry name" value="HTH_XRE"/>
    <property type="match status" value="1"/>
</dbReference>
<proteinExistence type="predicted"/>
<dbReference type="EMBL" id="BPFH01000001">
    <property type="protein sequence ID" value="GIT93954.1"/>
    <property type="molecule type" value="Genomic_DNA"/>
</dbReference>
<comment type="caution">
    <text evidence="2">The sequence shown here is derived from an EMBL/GenBank/DDBJ whole genome shotgun (WGS) entry which is preliminary data.</text>
</comment>
<dbReference type="Pfam" id="PF13443">
    <property type="entry name" value="HTH_26"/>
    <property type="match status" value="1"/>
</dbReference>
<keyword evidence="3" id="KW-1185">Reference proteome</keyword>
<dbReference type="SUPFAM" id="SSF47413">
    <property type="entry name" value="lambda repressor-like DNA-binding domains"/>
    <property type="match status" value="1"/>
</dbReference>